<evidence type="ECO:0000313" key="2">
    <source>
        <dbReference type="EMBL" id="MCP9764704.1"/>
    </source>
</evidence>
<evidence type="ECO:0000256" key="1">
    <source>
        <dbReference type="SAM" id="Phobius"/>
    </source>
</evidence>
<reference evidence="2 3" key="1">
    <citation type="submission" date="2018-11" db="EMBL/GenBank/DDBJ databases">
        <title>Novel bacteria species description.</title>
        <authorList>
            <person name="Han J.-H."/>
        </authorList>
    </citation>
    <scope>NUCLEOTIDE SEQUENCE [LARGE SCALE GENOMIC DNA]</scope>
    <source>
        <strain evidence="2 3">KCTC23259</strain>
    </source>
</reference>
<accession>A0AAE3H3Z2</accession>
<dbReference type="Proteomes" id="UP001204144">
    <property type="component" value="Unassembled WGS sequence"/>
</dbReference>
<name>A0AAE3H3Z2_9BACT</name>
<evidence type="ECO:0000313" key="3">
    <source>
        <dbReference type="Proteomes" id="UP001204144"/>
    </source>
</evidence>
<dbReference type="EMBL" id="RJUF01000175">
    <property type="protein sequence ID" value="MCP9764704.1"/>
    <property type="molecule type" value="Genomic_DNA"/>
</dbReference>
<keyword evidence="3" id="KW-1185">Reference proteome</keyword>
<organism evidence="2 3">
    <name type="scientific">Lacihabitans soyangensis</name>
    <dbReference type="NCBI Taxonomy" id="869394"/>
    <lineage>
        <taxon>Bacteria</taxon>
        <taxon>Pseudomonadati</taxon>
        <taxon>Bacteroidota</taxon>
        <taxon>Cytophagia</taxon>
        <taxon>Cytophagales</taxon>
        <taxon>Leadbetterellaceae</taxon>
        <taxon>Lacihabitans</taxon>
    </lineage>
</organism>
<keyword evidence="1" id="KW-1133">Transmembrane helix</keyword>
<proteinExistence type="predicted"/>
<sequence length="112" mass="12647">MTIPKLKFGQNILLAIGFSIIQVLIIHFAPIIYISLLFIILFSLVYGLLEPQRGWILALIQIVLVILGYWILRFSGFVAVKPDEAIFVTHVSFFPSLAASFLTSFLFKSTKD</sequence>
<protein>
    <submittedName>
        <fullName evidence="2">Uncharacterized protein</fullName>
    </submittedName>
</protein>
<dbReference type="AlphaFoldDB" id="A0AAE3H3Z2"/>
<comment type="caution">
    <text evidence="2">The sequence shown here is derived from an EMBL/GenBank/DDBJ whole genome shotgun (WGS) entry which is preliminary data.</text>
</comment>
<dbReference type="RefSeq" id="WP_255038396.1">
    <property type="nucleotide sequence ID" value="NZ_RJUF01000175.1"/>
</dbReference>
<feature type="transmembrane region" description="Helical" evidence="1">
    <location>
        <begin position="12"/>
        <end position="42"/>
    </location>
</feature>
<feature type="transmembrane region" description="Helical" evidence="1">
    <location>
        <begin position="84"/>
        <end position="107"/>
    </location>
</feature>
<feature type="transmembrane region" description="Helical" evidence="1">
    <location>
        <begin position="54"/>
        <end position="72"/>
    </location>
</feature>
<keyword evidence="1" id="KW-0812">Transmembrane</keyword>
<keyword evidence="1" id="KW-0472">Membrane</keyword>
<gene>
    <name evidence="2" type="ORF">EGI31_17330</name>
</gene>